<name>B8IUT1_METNO</name>
<dbReference type="KEGG" id="mno:Mnod_2167"/>
<dbReference type="RefSeq" id="WP_015928835.1">
    <property type="nucleotide sequence ID" value="NC_011894.1"/>
</dbReference>
<evidence type="ECO:0000313" key="2">
    <source>
        <dbReference type="EMBL" id="ACL57149.1"/>
    </source>
</evidence>
<dbReference type="AlphaFoldDB" id="B8IUT1"/>
<protein>
    <submittedName>
        <fullName evidence="2">Uncharacterized protein</fullName>
    </submittedName>
</protein>
<sequence length="82" mass="8498">MSSTTIARAMAPLLIATTLVVSVVVSVFLSLMLLISYAVLAVLFSLGSIGIGVATAIIKMLCLTIIVSSFAVGRLLWSGQGR</sequence>
<feature type="transmembrane region" description="Helical" evidence="1">
    <location>
        <begin position="49"/>
        <end position="77"/>
    </location>
</feature>
<feature type="transmembrane region" description="Helical" evidence="1">
    <location>
        <begin position="12"/>
        <end position="43"/>
    </location>
</feature>
<reference evidence="2 3" key="1">
    <citation type="submission" date="2009-01" db="EMBL/GenBank/DDBJ databases">
        <title>Complete sequence of chromosome of Methylobacterium nodulans ORS 2060.</title>
        <authorList>
            <consortium name="US DOE Joint Genome Institute"/>
            <person name="Lucas S."/>
            <person name="Copeland A."/>
            <person name="Lapidus A."/>
            <person name="Glavina del Rio T."/>
            <person name="Dalin E."/>
            <person name="Tice H."/>
            <person name="Bruce D."/>
            <person name="Goodwin L."/>
            <person name="Pitluck S."/>
            <person name="Sims D."/>
            <person name="Brettin T."/>
            <person name="Detter J.C."/>
            <person name="Han C."/>
            <person name="Larimer F."/>
            <person name="Land M."/>
            <person name="Hauser L."/>
            <person name="Kyrpides N."/>
            <person name="Ivanova N."/>
            <person name="Marx C.J."/>
            <person name="Richardson P."/>
        </authorList>
    </citation>
    <scope>NUCLEOTIDE SEQUENCE [LARGE SCALE GENOMIC DNA]</scope>
    <source>
        <strain evidence="3">LMG 21967 / CNCM I-2342 / ORS 2060</strain>
    </source>
</reference>
<keyword evidence="1" id="KW-1133">Transmembrane helix</keyword>
<keyword evidence="3" id="KW-1185">Reference proteome</keyword>
<keyword evidence="1" id="KW-0472">Membrane</keyword>
<accession>B8IUT1</accession>
<dbReference type="EMBL" id="CP001349">
    <property type="protein sequence ID" value="ACL57149.1"/>
    <property type="molecule type" value="Genomic_DNA"/>
</dbReference>
<evidence type="ECO:0000256" key="1">
    <source>
        <dbReference type="SAM" id="Phobius"/>
    </source>
</evidence>
<dbReference type="STRING" id="460265.Mnod_2167"/>
<dbReference type="HOGENOM" id="CLU_2554375_0_0_5"/>
<dbReference type="Proteomes" id="UP000008207">
    <property type="component" value="Chromosome"/>
</dbReference>
<dbReference type="eggNOG" id="ENOG5030SWQ">
    <property type="taxonomic scope" value="Bacteria"/>
</dbReference>
<organism evidence="2 3">
    <name type="scientific">Methylobacterium nodulans (strain LMG 21967 / CNCM I-2342 / ORS 2060)</name>
    <dbReference type="NCBI Taxonomy" id="460265"/>
    <lineage>
        <taxon>Bacteria</taxon>
        <taxon>Pseudomonadati</taxon>
        <taxon>Pseudomonadota</taxon>
        <taxon>Alphaproteobacteria</taxon>
        <taxon>Hyphomicrobiales</taxon>
        <taxon>Methylobacteriaceae</taxon>
        <taxon>Methylobacterium</taxon>
    </lineage>
</organism>
<proteinExistence type="predicted"/>
<keyword evidence="1" id="KW-0812">Transmembrane</keyword>
<evidence type="ECO:0000313" key="3">
    <source>
        <dbReference type="Proteomes" id="UP000008207"/>
    </source>
</evidence>
<gene>
    <name evidence="2" type="ordered locus">Mnod_2167</name>
</gene>